<evidence type="ECO:0000313" key="1">
    <source>
        <dbReference type="EMBL" id="GLS14003.1"/>
    </source>
</evidence>
<keyword evidence="2" id="KW-1185">Reference proteome</keyword>
<proteinExistence type="predicted"/>
<dbReference type="Proteomes" id="UP001156903">
    <property type="component" value="Unassembled WGS sequence"/>
</dbReference>
<accession>A0ABQ6C314</accession>
<gene>
    <name evidence="1" type="ORF">GCM10007935_14330</name>
</gene>
<organism evidence="1 2">
    <name type="scientific">Hydrogenophaga electricum</name>
    <dbReference type="NCBI Taxonomy" id="1230953"/>
    <lineage>
        <taxon>Bacteria</taxon>
        <taxon>Pseudomonadati</taxon>
        <taxon>Pseudomonadota</taxon>
        <taxon>Betaproteobacteria</taxon>
        <taxon>Burkholderiales</taxon>
        <taxon>Comamonadaceae</taxon>
        <taxon>Hydrogenophaga</taxon>
    </lineage>
</organism>
<dbReference type="EMBL" id="BSPB01000008">
    <property type="protein sequence ID" value="GLS14003.1"/>
    <property type="molecule type" value="Genomic_DNA"/>
</dbReference>
<protein>
    <recommendedName>
        <fullName evidence="3">Cyclic nucleotide-binding domain-containing protein</fullName>
    </recommendedName>
</protein>
<name>A0ABQ6C314_9BURK</name>
<evidence type="ECO:0000313" key="2">
    <source>
        <dbReference type="Proteomes" id="UP001156903"/>
    </source>
</evidence>
<dbReference type="RefSeq" id="WP_284307218.1">
    <property type="nucleotide sequence ID" value="NZ_BSPB01000008.1"/>
</dbReference>
<comment type="caution">
    <text evidence="1">The sequence shown here is derived from an EMBL/GenBank/DDBJ whole genome shotgun (WGS) entry which is preliminary data.</text>
</comment>
<sequence length="344" mass="38148">MEQPVLRLGLLGFDPAAQARLTAWVAQVQPGWPAWLCGDPHRADAWMIRGGAVAVHGRDGVVIHHPFGSGERWLLNRAEVDRPLAFACPLPVGFASAEFFEADDEAAVRQRLQRFEAWLRPLRSQFALGGEVVRRMGAHKGAVVHLLHEERLLAVIDFRRWQAGLLVPARPVDLAMAQWVRQAPGSPVEIPPAFIRLPLQRVMWTYAVRTRLDILPPRYRDRRIYLRRVPLMPVRWFDELHLALMRALLAAPDTLDALRQRVDAPLSSVAHHLAALYYAGALTTDSDSARRAELQAREAVAQLTPGAEGALAAPSARSAPAGSTLPLYDAVHSPLRRPLDPPPA</sequence>
<evidence type="ECO:0008006" key="3">
    <source>
        <dbReference type="Google" id="ProtNLM"/>
    </source>
</evidence>
<reference evidence="2" key="1">
    <citation type="journal article" date="2019" name="Int. J. Syst. Evol. Microbiol.">
        <title>The Global Catalogue of Microorganisms (GCM) 10K type strain sequencing project: providing services to taxonomists for standard genome sequencing and annotation.</title>
        <authorList>
            <consortium name="The Broad Institute Genomics Platform"/>
            <consortium name="The Broad Institute Genome Sequencing Center for Infectious Disease"/>
            <person name="Wu L."/>
            <person name="Ma J."/>
        </authorList>
    </citation>
    <scope>NUCLEOTIDE SEQUENCE [LARGE SCALE GENOMIC DNA]</scope>
    <source>
        <strain evidence="2">NBRC 109341</strain>
    </source>
</reference>